<gene>
    <name evidence="1" type="ORF">GLE_1759</name>
</gene>
<accession>A0A0S2DF19</accession>
<dbReference type="KEGG" id="lez:GLE_1759"/>
<sequence length="73" mass="7815">MSLRKPTALAALAVAVFGFAASLTASAQIDQCERCRVVWEDCLLHAENQAQTQACDRAYGQCMSPIDCPAPEA</sequence>
<dbReference type="RefSeq" id="WP_057947030.1">
    <property type="nucleotide sequence ID" value="NZ_CP067396.1"/>
</dbReference>
<evidence type="ECO:0000313" key="1">
    <source>
        <dbReference type="EMBL" id="ALN57114.1"/>
    </source>
</evidence>
<proteinExistence type="predicted"/>
<dbReference type="Proteomes" id="UP000061569">
    <property type="component" value="Chromosome"/>
</dbReference>
<dbReference type="PATRIC" id="fig|69.6.peg.1735"/>
<protein>
    <submittedName>
        <fullName evidence="1">Uncharacterized protein</fullName>
    </submittedName>
</protein>
<dbReference type="OrthoDB" id="6028534at2"/>
<dbReference type="AlphaFoldDB" id="A0A0S2DF19"/>
<dbReference type="EMBL" id="CP013140">
    <property type="protein sequence ID" value="ALN57114.1"/>
    <property type="molecule type" value="Genomic_DNA"/>
</dbReference>
<organism evidence="1 2">
    <name type="scientific">Lysobacter enzymogenes</name>
    <dbReference type="NCBI Taxonomy" id="69"/>
    <lineage>
        <taxon>Bacteria</taxon>
        <taxon>Pseudomonadati</taxon>
        <taxon>Pseudomonadota</taxon>
        <taxon>Gammaproteobacteria</taxon>
        <taxon>Lysobacterales</taxon>
        <taxon>Lysobacteraceae</taxon>
        <taxon>Lysobacter</taxon>
    </lineage>
</organism>
<name>A0A0S2DF19_LYSEN</name>
<reference evidence="1 2" key="1">
    <citation type="submission" date="2015-11" db="EMBL/GenBank/DDBJ databases">
        <title>Genome sequences of Lysobacter enzymogenes strain C3 and Lysobacter antibioticus ATCC 29479.</title>
        <authorList>
            <person name="Kobayashi D.Y."/>
        </authorList>
    </citation>
    <scope>NUCLEOTIDE SEQUENCE [LARGE SCALE GENOMIC DNA]</scope>
    <source>
        <strain evidence="1 2">C3</strain>
    </source>
</reference>
<evidence type="ECO:0000313" key="2">
    <source>
        <dbReference type="Proteomes" id="UP000061569"/>
    </source>
</evidence>
<dbReference type="STRING" id="69.GLE_1759"/>